<accession>A0ABR2R874</accession>
<dbReference type="EMBL" id="JBBPBN010000025">
    <property type="protein sequence ID" value="KAK9009020.1"/>
    <property type="molecule type" value="Genomic_DNA"/>
</dbReference>
<name>A0ABR2R874_9ROSI</name>
<protein>
    <submittedName>
        <fullName evidence="1">Uncharacterized protein</fullName>
    </submittedName>
</protein>
<gene>
    <name evidence="1" type="ORF">V6N11_080495</name>
</gene>
<sequence>MRRGWDPQQGESVDPELSPLSLTVNCYCCSRENTVLGDIQFVPNDACIVDLRIGLPNEVPGLFWSFNFHPGQTILSSTGSCGSSYRAFSSLLSSHSKGYNITYNRKMVPPLTRKSGISIAIVGQCEVDTPTVQSIDRYRCRCSHSISSPFGSESLYLDNGIGTTERFVLVGAAVQEVF</sequence>
<keyword evidence="2" id="KW-1185">Reference proteome</keyword>
<dbReference type="Proteomes" id="UP001396334">
    <property type="component" value="Unassembled WGS sequence"/>
</dbReference>
<reference evidence="1 2" key="1">
    <citation type="journal article" date="2024" name="G3 (Bethesda)">
        <title>Genome assembly of Hibiscus sabdariffa L. provides insights into metabolisms of medicinal natural products.</title>
        <authorList>
            <person name="Kim T."/>
        </authorList>
    </citation>
    <scope>NUCLEOTIDE SEQUENCE [LARGE SCALE GENOMIC DNA]</scope>
    <source>
        <strain evidence="1">TK-2024</strain>
        <tissue evidence="1">Old leaves</tissue>
    </source>
</reference>
<evidence type="ECO:0000313" key="1">
    <source>
        <dbReference type="EMBL" id="KAK9009020.1"/>
    </source>
</evidence>
<evidence type="ECO:0000313" key="2">
    <source>
        <dbReference type="Proteomes" id="UP001396334"/>
    </source>
</evidence>
<proteinExistence type="predicted"/>
<organism evidence="1 2">
    <name type="scientific">Hibiscus sabdariffa</name>
    <name type="common">roselle</name>
    <dbReference type="NCBI Taxonomy" id="183260"/>
    <lineage>
        <taxon>Eukaryota</taxon>
        <taxon>Viridiplantae</taxon>
        <taxon>Streptophyta</taxon>
        <taxon>Embryophyta</taxon>
        <taxon>Tracheophyta</taxon>
        <taxon>Spermatophyta</taxon>
        <taxon>Magnoliopsida</taxon>
        <taxon>eudicotyledons</taxon>
        <taxon>Gunneridae</taxon>
        <taxon>Pentapetalae</taxon>
        <taxon>rosids</taxon>
        <taxon>malvids</taxon>
        <taxon>Malvales</taxon>
        <taxon>Malvaceae</taxon>
        <taxon>Malvoideae</taxon>
        <taxon>Hibiscus</taxon>
    </lineage>
</organism>
<comment type="caution">
    <text evidence="1">The sequence shown here is derived from an EMBL/GenBank/DDBJ whole genome shotgun (WGS) entry which is preliminary data.</text>
</comment>